<gene>
    <name evidence="5" type="ORF">CLEI1391_LOCUS17555</name>
</gene>
<feature type="compositionally biased region" description="Pro residues" evidence="4">
    <location>
        <begin position="1"/>
        <end position="14"/>
    </location>
</feature>
<dbReference type="PANTHER" id="PTHR23188">
    <property type="entry name" value="RNA POLYMERASE II-ASSOCIATED FACTOR 1 HOMOLOG"/>
    <property type="match status" value="1"/>
</dbReference>
<dbReference type="Pfam" id="PF03985">
    <property type="entry name" value="Paf1"/>
    <property type="match status" value="1"/>
</dbReference>
<dbReference type="GO" id="GO:0003682">
    <property type="term" value="F:chromatin binding"/>
    <property type="evidence" value="ECO:0007669"/>
    <property type="project" value="TreeGrafter"/>
</dbReference>
<keyword evidence="3" id="KW-0539">Nucleus</keyword>
<reference evidence="5" key="1">
    <citation type="submission" date="2021-01" db="EMBL/GenBank/DDBJ databases">
        <authorList>
            <person name="Corre E."/>
            <person name="Pelletier E."/>
            <person name="Niang G."/>
            <person name="Scheremetjew M."/>
            <person name="Finn R."/>
            <person name="Kale V."/>
            <person name="Holt S."/>
            <person name="Cochrane G."/>
            <person name="Meng A."/>
            <person name="Brown T."/>
            <person name="Cohen L."/>
        </authorList>
    </citation>
    <scope>NUCLEOTIDE SEQUENCE</scope>
    <source>
        <strain evidence="5">SAG 11-49</strain>
    </source>
</reference>
<evidence type="ECO:0000256" key="2">
    <source>
        <dbReference type="ARBA" id="ARBA00007560"/>
    </source>
</evidence>
<dbReference type="AlphaFoldDB" id="A0A7S0S1D8"/>
<dbReference type="EMBL" id="HBFB01031324">
    <property type="protein sequence ID" value="CAD8693372.1"/>
    <property type="molecule type" value="Transcribed_RNA"/>
</dbReference>
<protein>
    <recommendedName>
        <fullName evidence="6">RNA polymerase II-associated factor 1 homolog</fullName>
    </recommendedName>
</protein>
<proteinExistence type="inferred from homology"/>
<dbReference type="PANTHER" id="PTHR23188:SF12">
    <property type="entry name" value="RNA POLYMERASE II-ASSOCIATED FACTOR 1 HOMOLOG"/>
    <property type="match status" value="1"/>
</dbReference>
<evidence type="ECO:0000256" key="3">
    <source>
        <dbReference type="ARBA" id="ARBA00023242"/>
    </source>
</evidence>
<dbReference type="GO" id="GO:0016593">
    <property type="term" value="C:Cdc73/Paf1 complex"/>
    <property type="evidence" value="ECO:0007669"/>
    <property type="project" value="InterPro"/>
</dbReference>
<feature type="compositionally biased region" description="Basic residues" evidence="4">
    <location>
        <begin position="20"/>
        <end position="34"/>
    </location>
</feature>
<feature type="compositionally biased region" description="Basic and acidic residues" evidence="4">
    <location>
        <begin position="48"/>
        <end position="76"/>
    </location>
</feature>
<dbReference type="GO" id="GO:0000993">
    <property type="term" value="F:RNA polymerase II complex binding"/>
    <property type="evidence" value="ECO:0007669"/>
    <property type="project" value="TreeGrafter"/>
</dbReference>
<feature type="region of interest" description="Disordered" evidence="4">
    <location>
        <begin position="1"/>
        <end position="89"/>
    </location>
</feature>
<evidence type="ECO:0008006" key="6">
    <source>
        <dbReference type="Google" id="ProtNLM"/>
    </source>
</evidence>
<dbReference type="GO" id="GO:0006368">
    <property type="term" value="P:transcription elongation by RNA polymerase II"/>
    <property type="evidence" value="ECO:0007669"/>
    <property type="project" value="InterPro"/>
</dbReference>
<comment type="similarity">
    <text evidence="2">Belongs to the PAF1 family.</text>
</comment>
<evidence type="ECO:0000256" key="4">
    <source>
        <dbReference type="SAM" id="MobiDB-lite"/>
    </source>
</evidence>
<sequence length="516" mass="55345">MSQPGFMPPPPPSQAPVHGARPHSASKPHHHSAQRPHASQPGGHRPPGLKEGHKLSASHHHEKEKRAKEDKLKEEQEAAAAAAHHAALDSRLRRETPFLASIRFRNDLPEVPGDPKLLVSQQPPEKLAQFSLTSLEKAAKRDLVLAPDLGIAISLLDADRYAVPQGPGAPKPELHPADAALLGGEEEMRVLSGDIHRLLRASAGHGGAPMRRSAALRSKADVAWLMRTTYIGADSDSVRRQGISEKEAIKAREAAQGGGAQDALAEGGRDAQVAAIEASFAAARAPPVHRTKPHLRALEVLEVMPDWEWWGHKYLLAHFENDPCQEVEALAKLPNPEDRPKVTARSMLKGFKLDAGPEGKDAGGGRYMALVVPANPAAAAAAGSTAAADGQEERAREVPAEELEGEYKWVKEYSYDLTRKEAGEEAAGGASSRQPYVIRFTEGRALYCDVSGLLQLKKRDAGSAKARTASLQFARPSKVLVRKRPPSGGELAEGDARRKRALLPADAAGGADADMF</sequence>
<evidence type="ECO:0000256" key="1">
    <source>
        <dbReference type="ARBA" id="ARBA00004123"/>
    </source>
</evidence>
<evidence type="ECO:0000313" key="5">
    <source>
        <dbReference type="EMBL" id="CAD8693372.1"/>
    </source>
</evidence>
<accession>A0A7S0S1D8</accession>
<name>A0A7S0S1D8_9CHLO</name>
<dbReference type="InterPro" id="IPR007133">
    <property type="entry name" value="RNA_pol_II-assoc_Paf1"/>
</dbReference>
<organism evidence="5">
    <name type="scientific">Chlamydomonas leiostraca</name>
    <dbReference type="NCBI Taxonomy" id="1034604"/>
    <lineage>
        <taxon>Eukaryota</taxon>
        <taxon>Viridiplantae</taxon>
        <taxon>Chlorophyta</taxon>
        <taxon>core chlorophytes</taxon>
        <taxon>Chlorophyceae</taxon>
        <taxon>CS clade</taxon>
        <taxon>Chlamydomonadales</taxon>
        <taxon>Chlamydomonadaceae</taxon>
        <taxon>Chlamydomonas</taxon>
    </lineage>
</organism>
<comment type="subcellular location">
    <subcellularLocation>
        <location evidence="1">Nucleus</location>
    </subcellularLocation>
</comment>